<keyword evidence="8" id="KW-0175">Coiled coil</keyword>
<feature type="region of interest" description="Disordered" evidence="9">
    <location>
        <begin position="29"/>
        <end position="71"/>
    </location>
</feature>
<protein>
    <recommendedName>
        <fullName evidence="7">Mediator of RNA polymerase II transcription subunit 9</fullName>
    </recommendedName>
    <alternativeName>
        <fullName evidence="7">Mediator complex subunit 9</fullName>
    </alternativeName>
</protein>
<proteinExistence type="inferred from homology"/>
<comment type="function">
    <text evidence="7">Component of the Mediator complex, a coactivator involved in the regulated transcription of nearly all RNA polymerase II-dependent genes. Mediator functions as a bridge to convey information from gene-specific regulatory proteins to the basal RNA polymerase II transcription machinery. Mediator is recruited to promoters by direct interactions with regulatory proteins and serves as a scaffold for the assembly of a functional preinitiation complex with RNA polymerase II and the general transcription factors.</text>
</comment>
<evidence type="ECO:0000313" key="10">
    <source>
        <dbReference type="EMBL" id="KAK3941330.1"/>
    </source>
</evidence>
<sequence length="161" mass="17214">MSHPPIPEGMSPEDINVVPELRFILGRLRESLKENPNASGNGPSGTTPAPASGTTPGGGGGGGASSSSKGALTVKEFPAACDNVRHKIQRARRLIQTAPDMQRTIAQQEAEIAMLEERKRKQIATLMYIKEEGMKFAARGESTEELQLHAGGESEMMNTDD</sequence>
<evidence type="ECO:0000256" key="4">
    <source>
        <dbReference type="ARBA" id="ARBA00023159"/>
    </source>
</evidence>
<dbReference type="Pfam" id="PF07544">
    <property type="entry name" value="Med9"/>
    <property type="match status" value="1"/>
</dbReference>
<keyword evidence="4 7" id="KW-0010">Activator</keyword>
<reference evidence="11" key="1">
    <citation type="journal article" date="2023" name="Mol. Phylogenet. Evol.">
        <title>Genome-scale phylogeny and comparative genomics of the fungal order Sordariales.</title>
        <authorList>
            <person name="Hensen N."/>
            <person name="Bonometti L."/>
            <person name="Westerberg I."/>
            <person name="Brannstrom I.O."/>
            <person name="Guillou S."/>
            <person name="Cros-Aarteil S."/>
            <person name="Calhoun S."/>
            <person name="Haridas S."/>
            <person name="Kuo A."/>
            <person name="Mondo S."/>
            <person name="Pangilinan J."/>
            <person name="Riley R."/>
            <person name="LaButti K."/>
            <person name="Andreopoulos B."/>
            <person name="Lipzen A."/>
            <person name="Chen C."/>
            <person name="Yan M."/>
            <person name="Daum C."/>
            <person name="Ng V."/>
            <person name="Clum A."/>
            <person name="Steindorff A."/>
            <person name="Ohm R.A."/>
            <person name="Martin F."/>
            <person name="Silar P."/>
            <person name="Natvig D.O."/>
            <person name="Lalanne C."/>
            <person name="Gautier V."/>
            <person name="Ament-Velasquez S.L."/>
            <person name="Kruys A."/>
            <person name="Hutchinson M.I."/>
            <person name="Powell A.J."/>
            <person name="Barry K."/>
            <person name="Miller A.N."/>
            <person name="Grigoriev I.V."/>
            <person name="Debuchy R."/>
            <person name="Gladieux P."/>
            <person name="Hiltunen Thoren M."/>
            <person name="Johannesson H."/>
        </authorList>
    </citation>
    <scope>NUCLEOTIDE SEQUENCE [LARGE SCALE GENOMIC DNA]</scope>
    <source>
        <strain evidence="11">CBS 340.73</strain>
    </source>
</reference>
<evidence type="ECO:0000256" key="8">
    <source>
        <dbReference type="SAM" id="Coils"/>
    </source>
</evidence>
<dbReference type="GO" id="GO:0006357">
    <property type="term" value="P:regulation of transcription by RNA polymerase II"/>
    <property type="evidence" value="ECO:0007669"/>
    <property type="project" value="InterPro"/>
</dbReference>
<evidence type="ECO:0000256" key="7">
    <source>
        <dbReference type="RuleBase" id="RU364145"/>
    </source>
</evidence>
<feature type="coiled-coil region" evidence="8">
    <location>
        <begin position="98"/>
        <end position="125"/>
    </location>
</feature>
<dbReference type="InterPro" id="IPR011425">
    <property type="entry name" value="Med9"/>
</dbReference>
<accession>A0AAN6S5M2</accession>
<feature type="compositionally biased region" description="Low complexity" evidence="9">
    <location>
        <begin position="44"/>
        <end position="54"/>
    </location>
</feature>
<dbReference type="EMBL" id="MU853784">
    <property type="protein sequence ID" value="KAK3941330.1"/>
    <property type="molecule type" value="Genomic_DNA"/>
</dbReference>
<evidence type="ECO:0000256" key="3">
    <source>
        <dbReference type="ARBA" id="ARBA00023015"/>
    </source>
</evidence>
<keyword evidence="11" id="KW-1185">Reference proteome</keyword>
<name>A0AAN6S5M2_9PEZI</name>
<evidence type="ECO:0000256" key="1">
    <source>
        <dbReference type="ARBA" id="ARBA00004123"/>
    </source>
</evidence>
<organism evidence="10 11">
    <name type="scientific">Diplogelasinospora grovesii</name>
    <dbReference type="NCBI Taxonomy" id="303347"/>
    <lineage>
        <taxon>Eukaryota</taxon>
        <taxon>Fungi</taxon>
        <taxon>Dikarya</taxon>
        <taxon>Ascomycota</taxon>
        <taxon>Pezizomycotina</taxon>
        <taxon>Sordariomycetes</taxon>
        <taxon>Sordariomycetidae</taxon>
        <taxon>Sordariales</taxon>
        <taxon>Diplogelasinosporaceae</taxon>
        <taxon>Diplogelasinospora</taxon>
    </lineage>
</organism>
<gene>
    <name evidence="7" type="primary">MED9</name>
    <name evidence="10" type="ORF">QBC46DRAFT_382930</name>
</gene>
<dbReference type="GO" id="GO:0003712">
    <property type="term" value="F:transcription coregulator activity"/>
    <property type="evidence" value="ECO:0007669"/>
    <property type="project" value="InterPro"/>
</dbReference>
<evidence type="ECO:0000256" key="2">
    <source>
        <dbReference type="ARBA" id="ARBA00008089"/>
    </source>
</evidence>
<keyword evidence="3 7" id="KW-0805">Transcription regulation</keyword>
<comment type="caution">
    <text evidence="10">The sequence shown here is derived from an EMBL/GenBank/DDBJ whole genome shotgun (WGS) entry which is preliminary data.</text>
</comment>
<comment type="similarity">
    <text evidence="2 7">Belongs to the Mediator complex subunit 9 family.</text>
</comment>
<dbReference type="Proteomes" id="UP001303473">
    <property type="component" value="Unassembled WGS sequence"/>
</dbReference>
<keyword evidence="5 7" id="KW-0804">Transcription</keyword>
<evidence type="ECO:0000313" key="11">
    <source>
        <dbReference type="Proteomes" id="UP001303473"/>
    </source>
</evidence>
<feature type="region of interest" description="Disordered" evidence="9">
    <location>
        <begin position="140"/>
        <end position="161"/>
    </location>
</feature>
<dbReference type="GO" id="GO:0016592">
    <property type="term" value="C:mediator complex"/>
    <property type="evidence" value="ECO:0007669"/>
    <property type="project" value="InterPro"/>
</dbReference>
<evidence type="ECO:0000256" key="9">
    <source>
        <dbReference type="SAM" id="MobiDB-lite"/>
    </source>
</evidence>
<feature type="compositionally biased region" description="Gly residues" evidence="9">
    <location>
        <begin position="55"/>
        <end position="64"/>
    </location>
</feature>
<comment type="subcellular location">
    <subcellularLocation>
        <location evidence="1 7">Nucleus</location>
    </subcellularLocation>
</comment>
<evidence type="ECO:0000256" key="6">
    <source>
        <dbReference type="ARBA" id="ARBA00023242"/>
    </source>
</evidence>
<dbReference type="AlphaFoldDB" id="A0AAN6S5M2"/>
<evidence type="ECO:0000256" key="5">
    <source>
        <dbReference type="ARBA" id="ARBA00023163"/>
    </source>
</evidence>
<comment type="subunit">
    <text evidence="7">Component of the Mediator complex.</text>
</comment>
<keyword evidence="6 7" id="KW-0539">Nucleus</keyword>